<keyword evidence="14 19" id="KW-0560">Oxidoreductase</keyword>
<dbReference type="Gene3D" id="3.30.43.10">
    <property type="entry name" value="Uridine Diphospho-n-acetylenolpyruvylglucosamine Reductase, domain 2"/>
    <property type="match status" value="1"/>
</dbReference>
<evidence type="ECO:0000256" key="8">
    <source>
        <dbReference type="ARBA" id="ARBA00022618"/>
    </source>
</evidence>
<keyword evidence="11 19" id="KW-0521">NADP</keyword>
<proteinExistence type="inferred from homology"/>
<dbReference type="EMBL" id="BFBR01000008">
    <property type="protein sequence ID" value="GBF58908.1"/>
    <property type="molecule type" value="Genomic_DNA"/>
</dbReference>
<dbReference type="NCBIfam" id="NF010480">
    <property type="entry name" value="PRK13905.1"/>
    <property type="match status" value="1"/>
</dbReference>
<dbReference type="GO" id="GO:0071555">
    <property type="term" value="P:cell wall organization"/>
    <property type="evidence" value="ECO:0007669"/>
    <property type="project" value="UniProtKB-KW"/>
</dbReference>
<dbReference type="Pfam" id="PF02873">
    <property type="entry name" value="MurB_C"/>
    <property type="match status" value="1"/>
</dbReference>
<dbReference type="GO" id="GO:0009252">
    <property type="term" value="P:peptidoglycan biosynthetic process"/>
    <property type="evidence" value="ECO:0007669"/>
    <property type="project" value="UniProtKB-UniRule"/>
</dbReference>
<dbReference type="InterPro" id="IPR016167">
    <property type="entry name" value="FAD-bd_PCMH_sub1"/>
</dbReference>
<evidence type="ECO:0000256" key="1">
    <source>
        <dbReference type="ARBA" id="ARBA00001974"/>
    </source>
</evidence>
<evidence type="ECO:0000256" key="9">
    <source>
        <dbReference type="ARBA" id="ARBA00022630"/>
    </source>
</evidence>
<dbReference type="HAMAP" id="MF_00037">
    <property type="entry name" value="MurB"/>
    <property type="match status" value="1"/>
</dbReference>
<evidence type="ECO:0000256" key="3">
    <source>
        <dbReference type="ARBA" id="ARBA00004496"/>
    </source>
</evidence>
<dbReference type="InterPro" id="IPR036318">
    <property type="entry name" value="FAD-bd_PCMH-like_sf"/>
</dbReference>
<keyword evidence="15 19" id="KW-0131">Cell cycle</keyword>
<comment type="cofactor">
    <cofactor evidence="1 19">
        <name>FAD</name>
        <dbReference type="ChEBI" id="CHEBI:57692"/>
    </cofactor>
</comment>
<evidence type="ECO:0000256" key="10">
    <source>
        <dbReference type="ARBA" id="ARBA00022827"/>
    </source>
</evidence>
<feature type="domain" description="FAD-binding PCMH-type" evidence="21">
    <location>
        <begin position="27"/>
        <end position="192"/>
    </location>
</feature>
<evidence type="ECO:0000256" key="12">
    <source>
        <dbReference type="ARBA" id="ARBA00022960"/>
    </source>
</evidence>
<reference evidence="22 23" key="1">
    <citation type="journal article" date="2018" name="Genome Announc.">
        <title>Draft Genome Sequence of "Candidatus Phycosocius bacilliformis," an Alphaproteobacterial Ectosymbiont of the Hydrocarbon-Producing Green Alga Botryococcus braunii.</title>
        <authorList>
            <person name="Tanabe Y."/>
            <person name="Yamaguchi H."/>
            <person name="Watanabe M.M."/>
        </authorList>
    </citation>
    <scope>NUCLEOTIDE SEQUENCE [LARGE SCALE GENOMIC DNA]</scope>
    <source>
        <strain evidence="22 23">BOTRYCO-2</strain>
    </source>
</reference>
<feature type="region of interest" description="Disordered" evidence="20">
    <location>
        <begin position="208"/>
        <end position="233"/>
    </location>
</feature>
<keyword evidence="16 19" id="KW-0961">Cell wall biogenesis/degradation</keyword>
<comment type="catalytic activity">
    <reaction evidence="18 19">
        <text>UDP-N-acetyl-alpha-D-muramate + NADP(+) = UDP-N-acetyl-3-O-(1-carboxyvinyl)-alpha-D-glucosamine + NADPH + H(+)</text>
        <dbReference type="Rhea" id="RHEA:12248"/>
        <dbReference type="ChEBI" id="CHEBI:15378"/>
        <dbReference type="ChEBI" id="CHEBI:57783"/>
        <dbReference type="ChEBI" id="CHEBI:58349"/>
        <dbReference type="ChEBI" id="CHEBI:68483"/>
        <dbReference type="ChEBI" id="CHEBI:70757"/>
        <dbReference type="EC" id="1.3.1.98"/>
    </reaction>
</comment>
<dbReference type="AlphaFoldDB" id="A0A2P2ECW0"/>
<dbReference type="Gene3D" id="3.90.78.10">
    <property type="entry name" value="UDP-N-acetylenolpyruvoylglucosamine reductase, C-terminal domain"/>
    <property type="match status" value="1"/>
</dbReference>
<comment type="subcellular location">
    <subcellularLocation>
        <location evidence="3 19">Cytoplasm</location>
    </subcellularLocation>
</comment>
<dbReference type="GO" id="GO:0051301">
    <property type="term" value="P:cell division"/>
    <property type="evidence" value="ECO:0007669"/>
    <property type="project" value="UniProtKB-KW"/>
</dbReference>
<dbReference type="GO" id="GO:0008360">
    <property type="term" value="P:regulation of cell shape"/>
    <property type="evidence" value="ECO:0007669"/>
    <property type="project" value="UniProtKB-KW"/>
</dbReference>
<dbReference type="GO" id="GO:0008762">
    <property type="term" value="F:UDP-N-acetylmuramate dehydrogenase activity"/>
    <property type="evidence" value="ECO:0007669"/>
    <property type="project" value="UniProtKB-UniRule"/>
</dbReference>
<evidence type="ECO:0000256" key="13">
    <source>
        <dbReference type="ARBA" id="ARBA00022984"/>
    </source>
</evidence>
<keyword evidence="12 19" id="KW-0133">Cell shape</keyword>
<feature type="compositionally biased region" description="Basic and acidic residues" evidence="20">
    <location>
        <begin position="208"/>
        <end position="218"/>
    </location>
</feature>
<dbReference type="Proteomes" id="UP000245086">
    <property type="component" value="Unassembled WGS sequence"/>
</dbReference>
<comment type="similarity">
    <text evidence="19">Belongs to the MurB family.</text>
</comment>
<evidence type="ECO:0000256" key="20">
    <source>
        <dbReference type="SAM" id="MobiDB-lite"/>
    </source>
</evidence>
<comment type="pathway">
    <text evidence="4 19">Cell wall biogenesis; peptidoglycan biosynthesis.</text>
</comment>
<dbReference type="UniPathway" id="UPA00219"/>
<dbReference type="PANTHER" id="PTHR21071:SF4">
    <property type="entry name" value="UDP-N-ACETYLENOLPYRUVOYLGLUCOSAMINE REDUCTASE"/>
    <property type="match status" value="1"/>
</dbReference>
<dbReference type="PROSITE" id="PS51387">
    <property type="entry name" value="FAD_PCMH"/>
    <property type="match status" value="1"/>
</dbReference>
<evidence type="ECO:0000256" key="5">
    <source>
        <dbReference type="ARBA" id="ARBA00012518"/>
    </source>
</evidence>
<dbReference type="Gene3D" id="3.30.465.10">
    <property type="match status" value="1"/>
</dbReference>
<sequence>MNLIDRLPPVRGKLETQVPLAPFTWFRVGGPAEVLFQPADEADLAHFLAACPSDIPVMAVGVGSNLIVRDGGVPGVVIRLSPRGFGQISVNGLEITAGAACLDASVAKKAAEAGIAGLEFYRGVPGTIGGALRMNAGCYDSETKDVLVSCVAYDRAGIRHVLSVADMGFSYRSTQAPADLIFVSATFAGTADSPQAILARMDAITQKREQSQPIREKTGGSTFKNPDPVQSGGRKSWAVIDAAGLRGYQIGGAQMSEKHCNFMINTGTATAADLEALGDHVIATVKASQGVDLHWEIKRIGVKA</sequence>
<keyword evidence="8 19" id="KW-0132">Cell division</keyword>
<gene>
    <name evidence="19 22" type="primary">murB</name>
    <name evidence="22" type="ORF">PbB2_02598</name>
</gene>
<dbReference type="SUPFAM" id="SSF56176">
    <property type="entry name" value="FAD-binding/transporter-associated domain-like"/>
    <property type="match status" value="1"/>
</dbReference>
<evidence type="ECO:0000256" key="15">
    <source>
        <dbReference type="ARBA" id="ARBA00023306"/>
    </source>
</evidence>
<dbReference type="PANTHER" id="PTHR21071">
    <property type="entry name" value="UDP-N-ACETYLENOLPYRUVOYLGLUCOSAMINE REDUCTASE"/>
    <property type="match status" value="1"/>
</dbReference>
<dbReference type="InterPro" id="IPR036635">
    <property type="entry name" value="MurB_C_sf"/>
</dbReference>
<comment type="function">
    <text evidence="2 19">Cell wall formation.</text>
</comment>
<keyword evidence="23" id="KW-1185">Reference proteome</keyword>
<evidence type="ECO:0000256" key="2">
    <source>
        <dbReference type="ARBA" id="ARBA00003921"/>
    </source>
</evidence>
<dbReference type="NCBIfam" id="TIGR00179">
    <property type="entry name" value="murB"/>
    <property type="match status" value="1"/>
</dbReference>
<feature type="active site" evidence="19">
    <location>
        <position position="172"/>
    </location>
</feature>
<dbReference type="GO" id="GO:0071949">
    <property type="term" value="F:FAD binding"/>
    <property type="evidence" value="ECO:0007669"/>
    <property type="project" value="InterPro"/>
</dbReference>
<dbReference type="InterPro" id="IPR016169">
    <property type="entry name" value="FAD-bd_PCMH_sub2"/>
</dbReference>
<accession>A0A2P2ECW0</accession>
<evidence type="ECO:0000256" key="18">
    <source>
        <dbReference type="ARBA" id="ARBA00048914"/>
    </source>
</evidence>
<feature type="active site" description="Proton donor" evidence="19">
    <location>
        <position position="221"/>
    </location>
</feature>
<feature type="active site" evidence="19">
    <location>
        <position position="296"/>
    </location>
</feature>
<evidence type="ECO:0000256" key="16">
    <source>
        <dbReference type="ARBA" id="ARBA00023316"/>
    </source>
</evidence>
<dbReference type="OrthoDB" id="9804753at2"/>
<dbReference type="RefSeq" id="WP_108985761.1">
    <property type="nucleotide sequence ID" value="NZ_BFBR01000008.1"/>
</dbReference>
<evidence type="ECO:0000256" key="7">
    <source>
        <dbReference type="ARBA" id="ARBA00022490"/>
    </source>
</evidence>
<dbReference type="Pfam" id="PF01565">
    <property type="entry name" value="FAD_binding_4"/>
    <property type="match status" value="1"/>
</dbReference>
<evidence type="ECO:0000256" key="4">
    <source>
        <dbReference type="ARBA" id="ARBA00004752"/>
    </source>
</evidence>
<evidence type="ECO:0000256" key="6">
    <source>
        <dbReference type="ARBA" id="ARBA00015188"/>
    </source>
</evidence>
<comment type="caution">
    <text evidence="22">The sequence shown here is derived from an EMBL/GenBank/DDBJ whole genome shotgun (WGS) entry which is preliminary data.</text>
</comment>
<protein>
    <recommendedName>
        <fullName evidence="6 19">UDP-N-acetylenolpyruvoylglucosamine reductase</fullName>
        <ecNumber evidence="5 19">1.3.1.98</ecNumber>
    </recommendedName>
    <alternativeName>
        <fullName evidence="17 19">UDP-N-acetylmuramate dehydrogenase</fullName>
    </alternativeName>
</protein>
<evidence type="ECO:0000259" key="21">
    <source>
        <dbReference type="PROSITE" id="PS51387"/>
    </source>
</evidence>
<organism evidence="22 23">
    <name type="scientific">Candidatus Phycosocius bacilliformis</name>
    <dbReference type="NCBI Taxonomy" id="1445552"/>
    <lineage>
        <taxon>Bacteria</taxon>
        <taxon>Pseudomonadati</taxon>
        <taxon>Pseudomonadota</taxon>
        <taxon>Alphaproteobacteria</taxon>
        <taxon>Caulobacterales</taxon>
        <taxon>Caulobacterales incertae sedis</taxon>
        <taxon>Candidatus Phycosocius</taxon>
    </lineage>
</organism>
<dbReference type="InterPro" id="IPR016166">
    <property type="entry name" value="FAD-bd_PCMH"/>
</dbReference>
<evidence type="ECO:0000256" key="19">
    <source>
        <dbReference type="HAMAP-Rule" id="MF_00037"/>
    </source>
</evidence>
<keyword evidence="9 19" id="KW-0285">Flavoprotein</keyword>
<evidence type="ECO:0000313" key="23">
    <source>
        <dbReference type="Proteomes" id="UP000245086"/>
    </source>
</evidence>
<keyword evidence="13 19" id="KW-0573">Peptidoglycan synthesis</keyword>
<dbReference type="SUPFAM" id="SSF56194">
    <property type="entry name" value="Uridine diphospho-N-Acetylenolpyruvylglucosamine reductase, MurB, C-terminal domain"/>
    <property type="match status" value="1"/>
</dbReference>
<evidence type="ECO:0000256" key="17">
    <source>
        <dbReference type="ARBA" id="ARBA00031026"/>
    </source>
</evidence>
<dbReference type="GO" id="GO:0005829">
    <property type="term" value="C:cytosol"/>
    <property type="evidence" value="ECO:0007669"/>
    <property type="project" value="TreeGrafter"/>
</dbReference>
<dbReference type="InterPro" id="IPR006094">
    <property type="entry name" value="Oxid_FAD_bind_N"/>
</dbReference>
<dbReference type="InterPro" id="IPR011601">
    <property type="entry name" value="MurB_C"/>
</dbReference>
<name>A0A2P2ECW0_9PROT</name>
<dbReference type="EC" id="1.3.1.98" evidence="5 19"/>
<evidence type="ECO:0000313" key="22">
    <source>
        <dbReference type="EMBL" id="GBF58908.1"/>
    </source>
</evidence>
<dbReference type="InterPro" id="IPR003170">
    <property type="entry name" value="MurB"/>
</dbReference>
<evidence type="ECO:0000256" key="11">
    <source>
        <dbReference type="ARBA" id="ARBA00022857"/>
    </source>
</evidence>
<evidence type="ECO:0000256" key="14">
    <source>
        <dbReference type="ARBA" id="ARBA00023002"/>
    </source>
</evidence>
<keyword evidence="7 19" id="KW-0963">Cytoplasm</keyword>
<keyword evidence="10 19" id="KW-0274">FAD</keyword>